<reference evidence="2" key="1">
    <citation type="submission" date="2023-10" db="EMBL/GenBank/DDBJ databases">
        <authorList>
            <person name="Chen Y."/>
            <person name="Shah S."/>
            <person name="Dougan E. K."/>
            <person name="Thang M."/>
            <person name="Chan C."/>
        </authorList>
    </citation>
    <scope>NUCLEOTIDE SEQUENCE [LARGE SCALE GENOMIC DNA]</scope>
</reference>
<feature type="region of interest" description="Disordered" evidence="1">
    <location>
        <begin position="1"/>
        <end position="33"/>
    </location>
</feature>
<gene>
    <name evidence="2" type="ORF">PCOR1329_LOCUS77523</name>
</gene>
<dbReference type="EMBL" id="CAUYUJ010020728">
    <property type="protein sequence ID" value="CAK0900140.1"/>
    <property type="molecule type" value="Genomic_DNA"/>
</dbReference>
<comment type="caution">
    <text evidence="2">The sequence shown here is derived from an EMBL/GenBank/DDBJ whole genome shotgun (WGS) entry which is preliminary data.</text>
</comment>
<evidence type="ECO:0000313" key="3">
    <source>
        <dbReference type="Proteomes" id="UP001189429"/>
    </source>
</evidence>
<sequence>MDLRSMDLARGRQIHGSGEVPSPKVRPVPPRSAAEFRDLPWRRDPSLVHATPLIHACDRLAEGPPGTVLRATGAPDPTPGAPPRRPHEAATEEPRATGRGPRLQAPGHEPPMPPLSISSHTKRPSLLNF</sequence>
<evidence type="ECO:0000256" key="1">
    <source>
        <dbReference type="SAM" id="MobiDB-lite"/>
    </source>
</evidence>
<organism evidence="2 3">
    <name type="scientific">Prorocentrum cordatum</name>
    <dbReference type="NCBI Taxonomy" id="2364126"/>
    <lineage>
        <taxon>Eukaryota</taxon>
        <taxon>Sar</taxon>
        <taxon>Alveolata</taxon>
        <taxon>Dinophyceae</taxon>
        <taxon>Prorocentrales</taxon>
        <taxon>Prorocentraceae</taxon>
        <taxon>Prorocentrum</taxon>
    </lineage>
</organism>
<name>A0ABN9XPN1_9DINO</name>
<feature type="region of interest" description="Disordered" evidence="1">
    <location>
        <begin position="59"/>
        <end position="129"/>
    </location>
</feature>
<accession>A0ABN9XPN1</accession>
<feature type="compositionally biased region" description="Basic and acidic residues" evidence="1">
    <location>
        <begin position="1"/>
        <end position="10"/>
    </location>
</feature>
<keyword evidence="3" id="KW-1185">Reference proteome</keyword>
<protein>
    <submittedName>
        <fullName evidence="2">Uncharacterized protein</fullName>
    </submittedName>
</protein>
<feature type="compositionally biased region" description="Basic and acidic residues" evidence="1">
    <location>
        <begin position="85"/>
        <end position="96"/>
    </location>
</feature>
<proteinExistence type="predicted"/>
<evidence type="ECO:0000313" key="2">
    <source>
        <dbReference type="EMBL" id="CAK0900140.1"/>
    </source>
</evidence>
<dbReference type="Proteomes" id="UP001189429">
    <property type="component" value="Unassembled WGS sequence"/>
</dbReference>